<evidence type="ECO:0000256" key="4">
    <source>
        <dbReference type="ARBA" id="ARBA00022989"/>
    </source>
</evidence>
<dbReference type="OrthoDB" id="9792188at2"/>
<dbReference type="Proteomes" id="UP000000602">
    <property type="component" value="Chromosome"/>
</dbReference>
<dbReference type="AlphaFoldDB" id="Q6AK14"/>
<evidence type="ECO:0000256" key="1">
    <source>
        <dbReference type="ARBA" id="ARBA00004651"/>
    </source>
</evidence>
<name>Q6AK14_DESPS</name>
<dbReference type="STRING" id="177439.DP2583"/>
<gene>
    <name evidence="7" type="ordered locus">DP2583</name>
</gene>
<feature type="transmembrane region" description="Helical" evidence="6">
    <location>
        <begin position="239"/>
        <end position="257"/>
    </location>
</feature>
<dbReference type="Pfam" id="PF03739">
    <property type="entry name" value="LptF_LptG"/>
    <property type="match status" value="1"/>
</dbReference>
<protein>
    <recommendedName>
        <fullName evidence="9">Lipopolysaccharide export system permease protein LptF</fullName>
    </recommendedName>
</protein>
<evidence type="ECO:0000313" key="8">
    <source>
        <dbReference type="Proteomes" id="UP000000602"/>
    </source>
</evidence>
<evidence type="ECO:0000256" key="2">
    <source>
        <dbReference type="ARBA" id="ARBA00022475"/>
    </source>
</evidence>
<keyword evidence="2" id="KW-1003">Cell membrane</keyword>
<feature type="transmembrane region" description="Helical" evidence="6">
    <location>
        <begin position="18"/>
        <end position="36"/>
    </location>
</feature>
<dbReference type="GO" id="GO:0015920">
    <property type="term" value="P:lipopolysaccharide transport"/>
    <property type="evidence" value="ECO:0007669"/>
    <property type="project" value="TreeGrafter"/>
</dbReference>
<comment type="subcellular location">
    <subcellularLocation>
        <location evidence="1">Cell membrane</location>
        <topology evidence="1">Multi-pass membrane protein</topology>
    </subcellularLocation>
</comment>
<evidence type="ECO:0000256" key="6">
    <source>
        <dbReference type="SAM" id="Phobius"/>
    </source>
</evidence>
<reference evidence="8" key="1">
    <citation type="journal article" date="2004" name="Environ. Microbiol.">
        <title>The genome of Desulfotalea psychrophila, a sulfate-reducing bacterium from permanently cold Arctic sediments.</title>
        <authorList>
            <person name="Rabus R."/>
            <person name="Ruepp A."/>
            <person name="Frickey T."/>
            <person name="Rattei T."/>
            <person name="Fartmann B."/>
            <person name="Stark M."/>
            <person name="Bauer M."/>
            <person name="Zibat A."/>
            <person name="Lombardot T."/>
            <person name="Becker I."/>
            <person name="Amann J."/>
            <person name="Gellner K."/>
            <person name="Teeling H."/>
            <person name="Leuschner W.D."/>
            <person name="Gloeckner F.-O."/>
            <person name="Lupas A.N."/>
            <person name="Amann R."/>
            <person name="Klenk H.-P."/>
        </authorList>
    </citation>
    <scope>NUCLEOTIDE SEQUENCE [LARGE SCALE GENOMIC DNA]</scope>
    <source>
        <strain evidence="8">DSM 12343 / LSv54</strain>
    </source>
</reference>
<dbReference type="PANTHER" id="PTHR33529:SF6">
    <property type="entry name" value="YJGP_YJGQ FAMILY PERMEASE"/>
    <property type="match status" value="1"/>
</dbReference>
<dbReference type="HOGENOM" id="CLU_028799_0_1_7"/>
<keyword evidence="4 6" id="KW-1133">Transmembrane helix</keyword>
<evidence type="ECO:0000256" key="3">
    <source>
        <dbReference type="ARBA" id="ARBA00022692"/>
    </source>
</evidence>
<dbReference type="KEGG" id="dps:DP2583"/>
<dbReference type="RefSeq" id="WP_011189824.1">
    <property type="nucleotide sequence ID" value="NC_006138.1"/>
</dbReference>
<dbReference type="GO" id="GO:0043190">
    <property type="term" value="C:ATP-binding cassette (ABC) transporter complex"/>
    <property type="evidence" value="ECO:0007669"/>
    <property type="project" value="TreeGrafter"/>
</dbReference>
<evidence type="ECO:0000313" key="7">
    <source>
        <dbReference type="EMBL" id="CAG37312.1"/>
    </source>
</evidence>
<dbReference type="EMBL" id="CR522870">
    <property type="protein sequence ID" value="CAG37312.1"/>
    <property type="molecule type" value="Genomic_DNA"/>
</dbReference>
<organism evidence="7 8">
    <name type="scientific">Desulfotalea psychrophila (strain LSv54 / DSM 12343)</name>
    <dbReference type="NCBI Taxonomy" id="177439"/>
    <lineage>
        <taxon>Bacteria</taxon>
        <taxon>Pseudomonadati</taxon>
        <taxon>Thermodesulfobacteriota</taxon>
        <taxon>Desulfobulbia</taxon>
        <taxon>Desulfobulbales</taxon>
        <taxon>Desulfocapsaceae</taxon>
        <taxon>Desulfotalea</taxon>
    </lineage>
</organism>
<accession>Q6AK14</accession>
<dbReference type="InterPro" id="IPR005495">
    <property type="entry name" value="LptG/LptF_permease"/>
</dbReference>
<keyword evidence="8" id="KW-1185">Reference proteome</keyword>
<keyword evidence="3 6" id="KW-0812">Transmembrane</keyword>
<feature type="transmembrane region" description="Helical" evidence="6">
    <location>
        <begin position="57"/>
        <end position="75"/>
    </location>
</feature>
<feature type="transmembrane region" description="Helical" evidence="6">
    <location>
        <begin position="264"/>
        <end position="281"/>
    </location>
</feature>
<keyword evidence="5 6" id="KW-0472">Membrane</keyword>
<feature type="transmembrane region" description="Helical" evidence="6">
    <location>
        <begin position="293"/>
        <end position="316"/>
    </location>
</feature>
<evidence type="ECO:0008006" key="9">
    <source>
        <dbReference type="Google" id="ProtNLM"/>
    </source>
</evidence>
<proteinExistence type="predicted"/>
<dbReference type="PANTHER" id="PTHR33529">
    <property type="entry name" value="SLR0882 PROTEIN-RELATED"/>
    <property type="match status" value="1"/>
</dbReference>
<evidence type="ECO:0000256" key="5">
    <source>
        <dbReference type="ARBA" id="ARBA00023136"/>
    </source>
</evidence>
<dbReference type="eggNOG" id="COG0795">
    <property type="taxonomic scope" value="Bacteria"/>
</dbReference>
<sequence length="351" mass="39610">MSDLQILSAYSPTSFPNIFLYTLPMASMLGITICFSRLSTDMELLALKAGGISIYKILPPVFLVASAITLIAFYFSTQLIPASELAMKKLSYQILKEKIDQGIQAHKFTDAMGDIVIYVDKVDKETGDWHNVWVSDMRGVKQPTITMARSGSMKSNSKQMSITIKLTDGSLHRPEEQGTEIITFKDYTINMPLETGGKNIFMLHKRLLSMPELLEQAKRWGNESKKRGRIYLIEFHKRLILPIGCLMLSFLALPLGLQARPGKKAIGIPVGLGIFIVYYILHTVGKELAEAGTVPLIPALWLPNVLFFLLAIFWIYRATNEKGLFPTRCSLFLTRLFSRLKRKITRLKKNT</sequence>